<evidence type="ECO:0000313" key="2">
    <source>
        <dbReference type="Proteomes" id="UP000325945"/>
    </source>
</evidence>
<name>A0A5N6WUS1_9EURO</name>
<proteinExistence type="predicted"/>
<dbReference type="Proteomes" id="UP000325945">
    <property type="component" value="Unassembled WGS sequence"/>
</dbReference>
<sequence>MEKIREIRVQNNPTISGDYMGYNSIDLRKCLSAPYNEPDAEDAVYHTDIFLAWI</sequence>
<evidence type="ECO:0000313" key="1">
    <source>
        <dbReference type="EMBL" id="KAE8324624.1"/>
    </source>
</evidence>
<accession>A0A5N6WUS1</accession>
<dbReference type="AlphaFoldDB" id="A0A5N6WUS1"/>
<reference evidence="2" key="1">
    <citation type="submission" date="2019-04" db="EMBL/GenBank/DDBJ databases">
        <title>Friends and foes A comparative genomics studyof 23 Aspergillus species from section Flavi.</title>
        <authorList>
            <consortium name="DOE Joint Genome Institute"/>
            <person name="Kjaerbolling I."/>
            <person name="Vesth T."/>
            <person name="Frisvad J.C."/>
            <person name="Nybo J.L."/>
            <person name="Theobald S."/>
            <person name="Kildgaard S."/>
            <person name="Isbrandt T."/>
            <person name="Kuo A."/>
            <person name="Sato A."/>
            <person name="Lyhne E.K."/>
            <person name="Kogle M.E."/>
            <person name="Wiebenga A."/>
            <person name="Kun R.S."/>
            <person name="Lubbers R.J."/>
            <person name="Makela M.R."/>
            <person name="Barry K."/>
            <person name="Chovatia M."/>
            <person name="Clum A."/>
            <person name="Daum C."/>
            <person name="Haridas S."/>
            <person name="He G."/>
            <person name="LaButti K."/>
            <person name="Lipzen A."/>
            <person name="Mondo S."/>
            <person name="Riley R."/>
            <person name="Salamov A."/>
            <person name="Simmons B.A."/>
            <person name="Magnuson J.K."/>
            <person name="Henrissat B."/>
            <person name="Mortensen U.H."/>
            <person name="Larsen T.O."/>
            <person name="Devries R.P."/>
            <person name="Grigoriev I.V."/>
            <person name="Machida M."/>
            <person name="Baker S.E."/>
            <person name="Andersen M.R."/>
        </authorList>
    </citation>
    <scope>NUCLEOTIDE SEQUENCE [LARGE SCALE GENOMIC DNA]</scope>
    <source>
        <strain evidence="2">CBS 130017</strain>
    </source>
</reference>
<gene>
    <name evidence="1" type="ORF">BDV39DRAFT_180253</name>
</gene>
<protein>
    <submittedName>
        <fullName evidence="1">Uncharacterized protein</fullName>
    </submittedName>
</protein>
<organism evidence="1 2">
    <name type="scientific">Aspergillus sergii</name>
    <dbReference type="NCBI Taxonomy" id="1034303"/>
    <lineage>
        <taxon>Eukaryota</taxon>
        <taxon>Fungi</taxon>
        <taxon>Dikarya</taxon>
        <taxon>Ascomycota</taxon>
        <taxon>Pezizomycotina</taxon>
        <taxon>Eurotiomycetes</taxon>
        <taxon>Eurotiomycetidae</taxon>
        <taxon>Eurotiales</taxon>
        <taxon>Aspergillaceae</taxon>
        <taxon>Aspergillus</taxon>
        <taxon>Aspergillus subgen. Circumdati</taxon>
    </lineage>
</organism>
<keyword evidence="2" id="KW-1185">Reference proteome</keyword>
<dbReference type="EMBL" id="ML741816">
    <property type="protein sequence ID" value="KAE8324624.1"/>
    <property type="molecule type" value="Genomic_DNA"/>
</dbReference>